<gene>
    <name evidence="2" type="ORF">M9Y10_046006</name>
</gene>
<reference evidence="2 3" key="1">
    <citation type="submission" date="2024-04" db="EMBL/GenBank/DDBJ databases">
        <title>Tritrichomonas musculus Genome.</title>
        <authorList>
            <person name="Alves-Ferreira E."/>
            <person name="Grigg M."/>
            <person name="Lorenzi H."/>
            <person name="Galac M."/>
        </authorList>
    </citation>
    <scope>NUCLEOTIDE SEQUENCE [LARGE SCALE GENOMIC DNA]</scope>
    <source>
        <strain evidence="2 3">EAF2021</strain>
    </source>
</reference>
<feature type="coiled-coil region" evidence="1">
    <location>
        <begin position="256"/>
        <end position="283"/>
    </location>
</feature>
<protein>
    <submittedName>
        <fullName evidence="2">Uncharacterized protein</fullName>
    </submittedName>
</protein>
<comment type="caution">
    <text evidence="2">The sequence shown here is derived from an EMBL/GenBank/DDBJ whole genome shotgun (WGS) entry which is preliminary data.</text>
</comment>
<dbReference type="EMBL" id="JAPFFF010000009">
    <property type="protein sequence ID" value="KAK8883356.1"/>
    <property type="molecule type" value="Genomic_DNA"/>
</dbReference>
<evidence type="ECO:0000313" key="2">
    <source>
        <dbReference type="EMBL" id="KAK8883356.1"/>
    </source>
</evidence>
<accession>A0ABR2JY26</accession>
<keyword evidence="1" id="KW-0175">Coiled coil</keyword>
<evidence type="ECO:0000256" key="1">
    <source>
        <dbReference type="SAM" id="Coils"/>
    </source>
</evidence>
<dbReference type="Gene3D" id="6.10.250.3150">
    <property type="match status" value="1"/>
</dbReference>
<name>A0ABR2JY26_9EUKA</name>
<evidence type="ECO:0000313" key="3">
    <source>
        <dbReference type="Proteomes" id="UP001470230"/>
    </source>
</evidence>
<dbReference type="Proteomes" id="UP001470230">
    <property type="component" value="Unassembled WGS sequence"/>
</dbReference>
<feature type="coiled-coil region" evidence="1">
    <location>
        <begin position="122"/>
        <end position="184"/>
    </location>
</feature>
<sequence>MIALLDETNETRERGNSQKAQVLTAAKDLLESTLVPVTAEEETIKLACQKVTEEANKVEKAKDDEYSEIQRALAEHKRISDYFKVVITQVEEYRNQLATNRDNVSRMGVTLAETQRDVTTELQNRRSQNAEKRTKIESLETKLTNLTTEYENVTAELEEIEKRAAQLRARQAELEDEIQETRSTSTCLKDAERAESKNETDIAAHEESLQATRTAIERDDNDLNLLQQSTSDRLLNIGMEYGKFLRKYNDFIHELIDQFDYKIKTMENRIEDESRNYEEVSKLRLKMDPSKLTALIQEYQSNLDRFVRRKEKIAQVALTINEEYAIVKQLVGEFGRELEPLEQF</sequence>
<keyword evidence="3" id="KW-1185">Reference proteome</keyword>
<proteinExistence type="predicted"/>
<organism evidence="2 3">
    <name type="scientific">Tritrichomonas musculus</name>
    <dbReference type="NCBI Taxonomy" id="1915356"/>
    <lineage>
        <taxon>Eukaryota</taxon>
        <taxon>Metamonada</taxon>
        <taxon>Parabasalia</taxon>
        <taxon>Tritrichomonadida</taxon>
        <taxon>Tritrichomonadidae</taxon>
        <taxon>Tritrichomonas</taxon>
    </lineage>
</organism>